<reference evidence="1 2" key="1">
    <citation type="submission" date="2014-04" db="EMBL/GenBank/DDBJ databases">
        <authorList>
            <consortium name="DOE Joint Genome Institute"/>
            <person name="Kuo A."/>
            <person name="Kohler A."/>
            <person name="Nagy L.G."/>
            <person name="Floudas D."/>
            <person name="Copeland A."/>
            <person name="Barry K.W."/>
            <person name="Cichocki N."/>
            <person name="Veneault-Fourrey C."/>
            <person name="LaButti K."/>
            <person name="Lindquist E.A."/>
            <person name="Lipzen A."/>
            <person name="Lundell T."/>
            <person name="Morin E."/>
            <person name="Murat C."/>
            <person name="Sun H."/>
            <person name="Tunlid A."/>
            <person name="Henrissat B."/>
            <person name="Grigoriev I.V."/>
            <person name="Hibbett D.S."/>
            <person name="Martin F."/>
            <person name="Nordberg H.P."/>
            <person name="Cantor M.N."/>
            <person name="Hua S.X."/>
        </authorList>
    </citation>
    <scope>NUCLEOTIDE SEQUENCE [LARGE SCALE GENOMIC DNA]</scope>
    <source>
        <strain evidence="1 2">LaAM-08-1</strain>
    </source>
</reference>
<evidence type="ECO:0000313" key="1">
    <source>
        <dbReference type="EMBL" id="KIJ90633.1"/>
    </source>
</evidence>
<dbReference type="HOGENOM" id="CLU_164900_0_0_1"/>
<reference evidence="2" key="2">
    <citation type="submission" date="2015-01" db="EMBL/GenBank/DDBJ databases">
        <title>Evolutionary Origins and Diversification of the Mycorrhizal Mutualists.</title>
        <authorList>
            <consortium name="DOE Joint Genome Institute"/>
            <consortium name="Mycorrhizal Genomics Consortium"/>
            <person name="Kohler A."/>
            <person name="Kuo A."/>
            <person name="Nagy L.G."/>
            <person name="Floudas D."/>
            <person name="Copeland A."/>
            <person name="Barry K.W."/>
            <person name="Cichocki N."/>
            <person name="Veneault-Fourrey C."/>
            <person name="LaButti K."/>
            <person name="Lindquist E.A."/>
            <person name="Lipzen A."/>
            <person name="Lundell T."/>
            <person name="Morin E."/>
            <person name="Murat C."/>
            <person name="Riley R."/>
            <person name="Ohm R."/>
            <person name="Sun H."/>
            <person name="Tunlid A."/>
            <person name="Henrissat B."/>
            <person name="Grigoriev I.V."/>
            <person name="Hibbett D.S."/>
            <person name="Martin F."/>
        </authorList>
    </citation>
    <scope>NUCLEOTIDE SEQUENCE [LARGE SCALE GENOMIC DNA]</scope>
    <source>
        <strain evidence="2">LaAM-08-1</strain>
    </source>
</reference>
<evidence type="ECO:0000313" key="2">
    <source>
        <dbReference type="Proteomes" id="UP000054477"/>
    </source>
</evidence>
<proteinExistence type="predicted"/>
<dbReference type="AlphaFoldDB" id="A0A0C9WRT6"/>
<protein>
    <submittedName>
        <fullName evidence="1">Uncharacterized protein</fullName>
    </submittedName>
</protein>
<gene>
    <name evidence="1" type="ORF">K443DRAFT_686636</name>
</gene>
<dbReference type="Proteomes" id="UP000054477">
    <property type="component" value="Unassembled WGS sequence"/>
</dbReference>
<dbReference type="EMBL" id="KN839140">
    <property type="protein sequence ID" value="KIJ90633.1"/>
    <property type="molecule type" value="Genomic_DNA"/>
</dbReference>
<name>A0A0C9WRT6_9AGAR</name>
<accession>A0A0C9WRT6</accession>
<sequence length="122" mass="13813">MAVTIISESRRRQSSSKFTICRLRKGHVKDDNAGDANCGIRLLSMRTTLVKARAVLGVRKSHRERALDVMEMASLNALFIVQEHRRLPNRLKPTVSRRWFPIPTLQNTVEMDAAQRSAESVG</sequence>
<organism evidence="1 2">
    <name type="scientific">Laccaria amethystina LaAM-08-1</name>
    <dbReference type="NCBI Taxonomy" id="1095629"/>
    <lineage>
        <taxon>Eukaryota</taxon>
        <taxon>Fungi</taxon>
        <taxon>Dikarya</taxon>
        <taxon>Basidiomycota</taxon>
        <taxon>Agaricomycotina</taxon>
        <taxon>Agaricomycetes</taxon>
        <taxon>Agaricomycetidae</taxon>
        <taxon>Agaricales</taxon>
        <taxon>Agaricineae</taxon>
        <taxon>Hydnangiaceae</taxon>
        <taxon>Laccaria</taxon>
    </lineage>
</organism>
<keyword evidence="2" id="KW-1185">Reference proteome</keyword>